<dbReference type="SMART" id="SM00387">
    <property type="entry name" value="HATPase_c"/>
    <property type="match status" value="1"/>
</dbReference>
<organism evidence="9 10">
    <name type="scientific">Pseudoalteromonas denitrificans DSM 6059</name>
    <dbReference type="NCBI Taxonomy" id="1123010"/>
    <lineage>
        <taxon>Bacteria</taxon>
        <taxon>Pseudomonadati</taxon>
        <taxon>Pseudomonadota</taxon>
        <taxon>Gammaproteobacteria</taxon>
        <taxon>Alteromonadales</taxon>
        <taxon>Pseudoalteromonadaceae</taxon>
        <taxon>Pseudoalteromonas</taxon>
    </lineage>
</organism>
<evidence type="ECO:0000256" key="2">
    <source>
        <dbReference type="ARBA" id="ARBA00012438"/>
    </source>
</evidence>
<sequence>MKNEFVSTVSHELRTPLTSIVGALGLIIGKGTTTQLPNKISTLLEVAYRNSQRLTLLINDLLSFEKLEKEKNEFKPQLIDLVILARNALEENEAFSEQYSVELIFETTLRSAYILGDTRLLLQVFANLISNACKFAPINTQVKISLELNDNQYRTEIHDLGSGVPTEFNRRIFQRFAQADSSSTRKKGGTGLGLSISKSIIELHQGIIGYMTSPQGATVFYFDLEAKPMLTNIKTELVIDKHEI</sequence>
<dbReference type="InterPro" id="IPR003661">
    <property type="entry name" value="HisK_dim/P_dom"/>
</dbReference>
<dbReference type="FunFam" id="3.30.565.10:FF:000006">
    <property type="entry name" value="Sensor histidine kinase WalK"/>
    <property type="match status" value="1"/>
</dbReference>
<dbReference type="FunFam" id="1.10.287.130:FF:000001">
    <property type="entry name" value="Two-component sensor histidine kinase"/>
    <property type="match status" value="1"/>
</dbReference>
<dbReference type="STRING" id="1123010.SAMN02745724_03549"/>
<dbReference type="SUPFAM" id="SSF55874">
    <property type="entry name" value="ATPase domain of HSP90 chaperone/DNA topoisomerase II/histidine kinase"/>
    <property type="match status" value="1"/>
</dbReference>
<keyword evidence="3" id="KW-0597">Phosphoprotein</keyword>
<dbReference type="InterPro" id="IPR050736">
    <property type="entry name" value="Sensor_HK_Regulatory"/>
</dbReference>
<reference evidence="9 10" key="1">
    <citation type="submission" date="2016-10" db="EMBL/GenBank/DDBJ databases">
        <authorList>
            <person name="de Groot N.N."/>
        </authorList>
    </citation>
    <scope>NUCLEOTIDE SEQUENCE [LARGE SCALE GENOMIC DNA]</scope>
    <source>
        <strain evidence="9 10">DSM 6059</strain>
    </source>
</reference>
<evidence type="ECO:0000256" key="7">
    <source>
        <dbReference type="ARBA" id="ARBA00023136"/>
    </source>
</evidence>
<dbReference type="SMART" id="SM00388">
    <property type="entry name" value="HisKA"/>
    <property type="match status" value="1"/>
</dbReference>
<proteinExistence type="predicted"/>
<dbReference type="EC" id="2.7.13.3" evidence="2"/>
<comment type="catalytic activity">
    <reaction evidence="1">
        <text>ATP + protein L-histidine = ADP + protein N-phospho-L-histidine.</text>
        <dbReference type="EC" id="2.7.13.3"/>
    </reaction>
</comment>
<gene>
    <name evidence="9" type="ORF">SAMN02745724_03549</name>
</gene>
<evidence type="ECO:0000256" key="1">
    <source>
        <dbReference type="ARBA" id="ARBA00000085"/>
    </source>
</evidence>
<dbReference type="PROSITE" id="PS50109">
    <property type="entry name" value="HIS_KIN"/>
    <property type="match status" value="1"/>
</dbReference>
<dbReference type="Pfam" id="PF00512">
    <property type="entry name" value="HisKA"/>
    <property type="match status" value="1"/>
</dbReference>
<dbReference type="Proteomes" id="UP000198862">
    <property type="component" value="Unassembled WGS sequence"/>
</dbReference>
<dbReference type="GO" id="GO:0005886">
    <property type="term" value="C:plasma membrane"/>
    <property type="evidence" value="ECO:0007669"/>
    <property type="project" value="UniProtKB-ARBA"/>
</dbReference>
<name>A0A1I1PYS9_9GAMM</name>
<evidence type="ECO:0000313" key="9">
    <source>
        <dbReference type="EMBL" id="SFD12143.1"/>
    </source>
</evidence>
<evidence type="ECO:0000256" key="4">
    <source>
        <dbReference type="ARBA" id="ARBA00022679"/>
    </source>
</evidence>
<accession>A0A1I1PYS9</accession>
<dbReference type="InterPro" id="IPR036097">
    <property type="entry name" value="HisK_dim/P_sf"/>
</dbReference>
<evidence type="ECO:0000256" key="5">
    <source>
        <dbReference type="ARBA" id="ARBA00022777"/>
    </source>
</evidence>
<dbReference type="AlphaFoldDB" id="A0A1I1PYS9"/>
<dbReference type="InterPro" id="IPR004358">
    <property type="entry name" value="Sig_transdc_His_kin-like_C"/>
</dbReference>
<dbReference type="PANTHER" id="PTHR43711:SF1">
    <property type="entry name" value="HISTIDINE KINASE 1"/>
    <property type="match status" value="1"/>
</dbReference>
<evidence type="ECO:0000256" key="6">
    <source>
        <dbReference type="ARBA" id="ARBA00023012"/>
    </source>
</evidence>
<evidence type="ECO:0000313" key="10">
    <source>
        <dbReference type="Proteomes" id="UP000198862"/>
    </source>
</evidence>
<dbReference type="PRINTS" id="PR00344">
    <property type="entry name" value="BCTRLSENSOR"/>
</dbReference>
<dbReference type="GO" id="GO:0000155">
    <property type="term" value="F:phosphorelay sensor kinase activity"/>
    <property type="evidence" value="ECO:0007669"/>
    <property type="project" value="InterPro"/>
</dbReference>
<dbReference type="PANTHER" id="PTHR43711">
    <property type="entry name" value="TWO-COMPONENT HISTIDINE KINASE"/>
    <property type="match status" value="1"/>
</dbReference>
<keyword evidence="10" id="KW-1185">Reference proteome</keyword>
<protein>
    <recommendedName>
        <fullName evidence="2">histidine kinase</fullName>
        <ecNumber evidence="2">2.7.13.3</ecNumber>
    </recommendedName>
</protein>
<dbReference type="InterPro" id="IPR036890">
    <property type="entry name" value="HATPase_C_sf"/>
</dbReference>
<dbReference type="Pfam" id="PF02518">
    <property type="entry name" value="HATPase_c"/>
    <property type="match status" value="1"/>
</dbReference>
<evidence type="ECO:0000259" key="8">
    <source>
        <dbReference type="PROSITE" id="PS50109"/>
    </source>
</evidence>
<keyword evidence="7" id="KW-0472">Membrane</keyword>
<dbReference type="InterPro" id="IPR003594">
    <property type="entry name" value="HATPase_dom"/>
</dbReference>
<dbReference type="OrthoDB" id="9804645at2"/>
<dbReference type="RefSeq" id="WP_091987479.1">
    <property type="nucleotide sequence ID" value="NZ_FOLO01000034.1"/>
</dbReference>
<keyword evidence="6" id="KW-0902">Two-component regulatory system</keyword>
<dbReference type="EMBL" id="FOLO01000034">
    <property type="protein sequence ID" value="SFD12143.1"/>
    <property type="molecule type" value="Genomic_DNA"/>
</dbReference>
<dbReference type="CDD" id="cd00082">
    <property type="entry name" value="HisKA"/>
    <property type="match status" value="1"/>
</dbReference>
<dbReference type="InterPro" id="IPR005467">
    <property type="entry name" value="His_kinase_dom"/>
</dbReference>
<dbReference type="Gene3D" id="1.10.287.130">
    <property type="match status" value="1"/>
</dbReference>
<keyword evidence="4" id="KW-0808">Transferase</keyword>
<dbReference type="Gene3D" id="3.30.565.10">
    <property type="entry name" value="Histidine kinase-like ATPase, C-terminal domain"/>
    <property type="match status" value="1"/>
</dbReference>
<evidence type="ECO:0000256" key="3">
    <source>
        <dbReference type="ARBA" id="ARBA00022553"/>
    </source>
</evidence>
<feature type="domain" description="Histidine kinase" evidence="8">
    <location>
        <begin position="8"/>
        <end position="228"/>
    </location>
</feature>
<dbReference type="SUPFAM" id="SSF47384">
    <property type="entry name" value="Homodimeric domain of signal transducing histidine kinase"/>
    <property type="match status" value="1"/>
</dbReference>
<keyword evidence="5 9" id="KW-0418">Kinase</keyword>